<accession>A0AAE1Y5U6</accession>
<gene>
    <name evidence="3" type="ORF">Salat_1617200</name>
</gene>
<dbReference type="Pfam" id="PF14111">
    <property type="entry name" value="DUF4283"/>
    <property type="match status" value="1"/>
</dbReference>
<dbReference type="Pfam" id="PF14392">
    <property type="entry name" value="zf-CCHC_4"/>
    <property type="match status" value="1"/>
</dbReference>
<protein>
    <recommendedName>
        <fullName evidence="5">DUF4283 domain-containing protein</fullName>
    </recommendedName>
</protein>
<proteinExistence type="predicted"/>
<dbReference type="PANTHER" id="PTHR31286:SF153">
    <property type="entry name" value="DUF4283 DOMAIN PROTEIN"/>
    <property type="match status" value="1"/>
</dbReference>
<dbReference type="InterPro" id="IPR025836">
    <property type="entry name" value="Zn_knuckle_CX2CX4HX4C"/>
</dbReference>
<feature type="domain" description="DUF4283" evidence="1">
    <location>
        <begin position="38"/>
        <end position="113"/>
    </location>
</feature>
<evidence type="ECO:0000313" key="4">
    <source>
        <dbReference type="Proteomes" id="UP001293254"/>
    </source>
</evidence>
<comment type="caution">
    <text evidence="3">The sequence shown here is derived from an EMBL/GenBank/DDBJ whole genome shotgun (WGS) entry which is preliminary data.</text>
</comment>
<sequence>MDGDLLRLHSVLSLTFDEAVGVVIPLSDLEKGYGGYHLTLVGRLLSHRAVNFDAMKGTLIQLFQAARGLELRKISDDRFCLLFNHAEDYRRVLDLRPWIFDKNLVVLAPLSDRDDPLLVNLDWCPFFVHVHDLKLGQRTVEVVRHIGRSLGAWLDEDGIAKDISWFEAVRIRININVTRPFKRALTLLSEHGDELVLRFSYERLPNFYYLCGKLGHISRFCELRFQEGFLDPGVHTPYGAWLRVVGPVRRFGVTPDLVRPTYVRSSSSSLGCDVSVCRGQHIFRGFRCRTGDEVGGASLVAGESGSTAPSPRRLAQHRPLDLNVGQWFFEQLQEAVSGPVPIAVDLDGPRALDFVNKVGLAHDLVSLAHFPSACPGLSRPASPSLGLVDGRPNSRRALSFAGGLLSHENIVHSGGPTAIPEGNLGAKSRLGDHSSWPIVTPLGGLNTDSSVPSSRPVHSDLHITKGSSDFVGSSSLVDVPLITQPSTISAIAPVFGRRYGRRARGHCGGTARRIQGLCVGRGSKRSLPVSLQGTSSARPSKRHLVDELSDSVLDDLGYEGPCYTWCNRRLWSDTVCCRLDRAVGSAAWRSMFPYFDY</sequence>
<evidence type="ECO:0008006" key="5">
    <source>
        <dbReference type="Google" id="ProtNLM"/>
    </source>
</evidence>
<name>A0AAE1Y5U6_9LAMI</name>
<evidence type="ECO:0000313" key="3">
    <source>
        <dbReference type="EMBL" id="KAK4424238.1"/>
    </source>
</evidence>
<dbReference type="InterPro" id="IPR025558">
    <property type="entry name" value="DUF4283"/>
</dbReference>
<organism evidence="3 4">
    <name type="scientific">Sesamum alatum</name>
    <dbReference type="NCBI Taxonomy" id="300844"/>
    <lineage>
        <taxon>Eukaryota</taxon>
        <taxon>Viridiplantae</taxon>
        <taxon>Streptophyta</taxon>
        <taxon>Embryophyta</taxon>
        <taxon>Tracheophyta</taxon>
        <taxon>Spermatophyta</taxon>
        <taxon>Magnoliopsida</taxon>
        <taxon>eudicotyledons</taxon>
        <taxon>Gunneridae</taxon>
        <taxon>Pentapetalae</taxon>
        <taxon>asterids</taxon>
        <taxon>lamiids</taxon>
        <taxon>Lamiales</taxon>
        <taxon>Pedaliaceae</taxon>
        <taxon>Sesamum</taxon>
    </lineage>
</organism>
<keyword evidence="4" id="KW-1185">Reference proteome</keyword>
<dbReference type="Proteomes" id="UP001293254">
    <property type="component" value="Unassembled WGS sequence"/>
</dbReference>
<dbReference type="AlphaFoldDB" id="A0AAE1Y5U6"/>
<reference evidence="3" key="1">
    <citation type="submission" date="2020-06" db="EMBL/GenBank/DDBJ databases">
        <authorList>
            <person name="Li T."/>
            <person name="Hu X."/>
            <person name="Zhang T."/>
            <person name="Song X."/>
            <person name="Zhang H."/>
            <person name="Dai N."/>
            <person name="Sheng W."/>
            <person name="Hou X."/>
            <person name="Wei L."/>
        </authorList>
    </citation>
    <scope>NUCLEOTIDE SEQUENCE</scope>
    <source>
        <strain evidence="3">3651</strain>
        <tissue evidence="3">Leaf</tissue>
    </source>
</reference>
<feature type="domain" description="Zinc knuckle CX2CX4HX4C" evidence="2">
    <location>
        <begin position="178"/>
        <end position="222"/>
    </location>
</feature>
<evidence type="ECO:0000259" key="2">
    <source>
        <dbReference type="Pfam" id="PF14392"/>
    </source>
</evidence>
<evidence type="ECO:0000259" key="1">
    <source>
        <dbReference type="Pfam" id="PF14111"/>
    </source>
</evidence>
<dbReference type="PANTHER" id="PTHR31286">
    <property type="entry name" value="GLYCINE-RICH CELL WALL STRUCTURAL PROTEIN 1.8-LIKE"/>
    <property type="match status" value="1"/>
</dbReference>
<dbReference type="EMBL" id="JACGWO010000006">
    <property type="protein sequence ID" value="KAK4424238.1"/>
    <property type="molecule type" value="Genomic_DNA"/>
</dbReference>
<dbReference type="InterPro" id="IPR040256">
    <property type="entry name" value="At4g02000-like"/>
</dbReference>
<reference evidence="3" key="2">
    <citation type="journal article" date="2024" name="Plant">
        <title>Genomic evolution and insights into agronomic trait innovations of Sesamum species.</title>
        <authorList>
            <person name="Miao H."/>
            <person name="Wang L."/>
            <person name="Qu L."/>
            <person name="Liu H."/>
            <person name="Sun Y."/>
            <person name="Le M."/>
            <person name="Wang Q."/>
            <person name="Wei S."/>
            <person name="Zheng Y."/>
            <person name="Lin W."/>
            <person name="Duan Y."/>
            <person name="Cao H."/>
            <person name="Xiong S."/>
            <person name="Wang X."/>
            <person name="Wei L."/>
            <person name="Li C."/>
            <person name="Ma Q."/>
            <person name="Ju M."/>
            <person name="Zhao R."/>
            <person name="Li G."/>
            <person name="Mu C."/>
            <person name="Tian Q."/>
            <person name="Mei H."/>
            <person name="Zhang T."/>
            <person name="Gao T."/>
            <person name="Zhang H."/>
        </authorList>
    </citation>
    <scope>NUCLEOTIDE SEQUENCE</scope>
    <source>
        <strain evidence="3">3651</strain>
    </source>
</reference>